<keyword evidence="5 10" id="KW-0812">Transmembrane</keyword>
<comment type="similarity">
    <text evidence="2 10 11">Belongs to the TonB-dependent receptor family.</text>
</comment>
<evidence type="ECO:0000256" key="10">
    <source>
        <dbReference type="PROSITE-ProRule" id="PRU01360"/>
    </source>
</evidence>
<dbReference type="SUPFAM" id="SSF56935">
    <property type="entry name" value="Porins"/>
    <property type="match status" value="1"/>
</dbReference>
<dbReference type="PANTHER" id="PTHR30069:SF39">
    <property type="entry name" value="BLL6183 PROTEIN"/>
    <property type="match status" value="1"/>
</dbReference>
<gene>
    <name evidence="16" type="primary">fepA</name>
    <name evidence="16" type="ORF">ZRA01_02830</name>
</gene>
<dbReference type="Gene3D" id="2.170.130.10">
    <property type="entry name" value="TonB-dependent receptor, plug domain"/>
    <property type="match status" value="1"/>
</dbReference>
<feature type="signal peptide" evidence="13">
    <location>
        <begin position="1"/>
        <end position="32"/>
    </location>
</feature>
<dbReference type="Gene3D" id="2.40.170.20">
    <property type="entry name" value="TonB-dependent receptor, beta-barrel domain"/>
    <property type="match status" value="1"/>
</dbReference>
<dbReference type="OrthoDB" id="98353at2"/>
<evidence type="ECO:0000256" key="8">
    <source>
        <dbReference type="ARBA" id="ARBA00023170"/>
    </source>
</evidence>
<evidence type="ECO:0000313" key="16">
    <source>
        <dbReference type="EMBL" id="GEC94210.1"/>
    </source>
</evidence>
<evidence type="ECO:0000256" key="5">
    <source>
        <dbReference type="ARBA" id="ARBA00022692"/>
    </source>
</evidence>
<keyword evidence="3 10" id="KW-0813">Transport</keyword>
<proteinExistence type="inferred from homology"/>
<dbReference type="GO" id="GO:0044718">
    <property type="term" value="P:siderophore transmembrane transport"/>
    <property type="evidence" value="ECO:0007669"/>
    <property type="project" value="TreeGrafter"/>
</dbReference>
<evidence type="ECO:0000256" key="2">
    <source>
        <dbReference type="ARBA" id="ARBA00009810"/>
    </source>
</evidence>
<reference evidence="16 17" key="1">
    <citation type="submission" date="2019-06" db="EMBL/GenBank/DDBJ databases">
        <title>Whole genome shotgun sequence of Zoogloea ramigera NBRC 15342.</title>
        <authorList>
            <person name="Hosoyama A."/>
            <person name="Uohara A."/>
            <person name="Ohji S."/>
            <person name="Ichikawa N."/>
        </authorList>
    </citation>
    <scope>NUCLEOTIDE SEQUENCE [LARGE SCALE GENOMIC DNA]</scope>
    <source>
        <strain evidence="16 17">NBRC 15342</strain>
    </source>
</reference>
<dbReference type="Pfam" id="PF07715">
    <property type="entry name" value="Plug"/>
    <property type="match status" value="1"/>
</dbReference>
<evidence type="ECO:0000256" key="1">
    <source>
        <dbReference type="ARBA" id="ARBA00004571"/>
    </source>
</evidence>
<evidence type="ECO:0000259" key="15">
    <source>
        <dbReference type="Pfam" id="PF07715"/>
    </source>
</evidence>
<evidence type="ECO:0000256" key="6">
    <source>
        <dbReference type="ARBA" id="ARBA00023077"/>
    </source>
</evidence>
<dbReference type="InterPro" id="IPR036942">
    <property type="entry name" value="Beta-barrel_TonB_sf"/>
</dbReference>
<dbReference type="InterPro" id="IPR039426">
    <property type="entry name" value="TonB-dep_rcpt-like"/>
</dbReference>
<feature type="domain" description="TonB-dependent receptor plug" evidence="15">
    <location>
        <begin position="58"/>
        <end position="169"/>
    </location>
</feature>
<evidence type="ECO:0000256" key="11">
    <source>
        <dbReference type="RuleBase" id="RU003357"/>
    </source>
</evidence>
<evidence type="ECO:0000256" key="4">
    <source>
        <dbReference type="ARBA" id="ARBA00022452"/>
    </source>
</evidence>
<accession>A0A4Y4CUE2</accession>
<keyword evidence="9 10" id="KW-0998">Cell outer membrane</keyword>
<dbReference type="Pfam" id="PF00593">
    <property type="entry name" value="TonB_dep_Rec_b-barrel"/>
    <property type="match status" value="1"/>
</dbReference>
<keyword evidence="8 16" id="KW-0675">Receptor</keyword>
<dbReference type="EMBL" id="BJNV01000004">
    <property type="protein sequence ID" value="GEC94210.1"/>
    <property type="molecule type" value="Genomic_DNA"/>
</dbReference>
<keyword evidence="13" id="KW-0732">Signal</keyword>
<dbReference type="AlphaFoldDB" id="A0A4Y4CUE2"/>
<keyword evidence="6 11" id="KW-0798">TonB box</keyword>
<evidence type="ECO:0000313" key="17">
    <source>
        <dbReference type="Proteomes" id="UP000318422"/>
    </source>
</evidence>
<dbReference type="GO" id="GO:0015344">
    <property type="term" value="F:siderophore uptake transmembrane transporter activity"/>
    <property type="evidence" value="ECO:0007669"/>
    <property type="project" value="TreeGrafter"/>
</dbReference>
<sequence length="772" mass="83179">MKTRPHQAALALTPIARATAIALATLGLPAHAQTVVTTERIEVVGTTPLAGVGVPRLHLPANVQSLDAQRMEDAESLHVADQMLRQVPAVTVNEIQGNPFQMDLNYRGFTASPLLGTAQGLSIYVDGVRVNEPFGDTVNWDLIPNSAIAGIDLVPGSNPVFGLNTLGGALALRTKSGFSHPGGKLEVSGGSFGRSNTEIEYGGNDGTLGAYIAGDWFREDGWRNFSPSDVKQMFGKLSFRNRDGEADLSLTRARSRLVGNGVVPQSMLAREREAIFTHPDETRNSLTQLALNGKLWLGDAQSLSGSVYHRRTRTGTLNGDMNDAYEDDPTQPSGAHNRTRSTQRGTGAALQWNLTTARHQLAVGGSWDYAQVRFVQTQALGDLDSSRGIVNLAGEQEENRLSGATRTTSFFVTDTWSITPALHLTGSARYNMSRVTTRDELNLAPPNLDGDHKYHKLNPALGLSWQLNPALNAYAGFSQGSRVPSPIELGCADPANPCSLPNSMAADPYLKQVVARTLEAGLRGKLAGDMRWNAGAFRTVNSDDILFVGTSTSAGYFTNFGKTLRQGLEFSLDGRLRRVDWYASYTWLQASFRSQACILAENNSTRGTAPECTGGGQDDEILVRKGDRLPGLPEHGVKLGLAWRATDQLRLGADLQAFSSQLLRGNENNSHRPGTYTDAGGTTRTFDGPGKVGGYAVLNVNAEMGLGAGWQAFARINNLFDRRYASGGALAENPFVGGSFQANSDHWRRESFVAPGAPRAAWVGVRYSFGGR</sequence>
<dbReference type="InterPro" id="IPR000531">
    <property type="entry name" value="Beta-barrel_TonB"/>
</dbReference>
<dbReference type="InterPro" id="IPR037066">
    <property type="entry name" value="Plug_dom_sf"/>
</dbReference>
<dbReference type="GO" id="GO:0009279">
    <property type="term" value="C:cell outer membrane"/>
    <property type="evidence" value="ECO:0007669"/>
    <property type="project" value="UniProtKB-SubCell"/>
</dbReference>
<dbReference type="RefSeq" id="WP_141348967.1">
    <property type="nucleotide sequence ID" value="NZ_BJNV01000004.1"/>
</dbReference>
<organism evidence="16 17">
    <name type="scientific">Zoogloea ramigera</name>
    <dbReference type="NCBI Taxonomy" id="350"/>
    <lineage>
        <taxon>Bacteria</taxon>
        <taxon>Pseudomonadati</taxon>
        <taxon>Pseudomonadota</taxon>
        <taxon>Betaproteobacteria</taxon>
        <taxon>Rhodocyclales</taxon>
        <taxon>Zoogloeaceae</taxon>
        <taxon>Zoogloea</taxon>
    </lineage>
</organism>
<keyword evidence="4 10" id="KW-1134">Transmembrane beta strand</keyword>
<feature type="region of interest" description="Disordered" evidence="12">
    <location>
        <begin position="666"/>
        <end position="685"/>
    </location>
</feature>
<dbReference type="InterPro" id="IPR012910">
    <property type="entry name" value="Plug_dom"/>
</dbReference>
<dbReference type="PANTHER" id="PTHR30069">
    <property type="entry name" value="TONB-DEPENDENT OUTER MEMBRANE RECEPTOR"/>
    <property type="match status" value="1"/>
</dbReference>
<dbReference type="PROSITE" id="PS52016">
    <property type="entry name" value="TONB_DEPENDENT_REC_3"/>
    <property type="match status" value="1"/>
</dbReference>
<feature type="domain" description="TonB-dependent receptor-like beta-barrel" evidence="14">
    <location>
        <begin position="279"/>
        <end position="719"/>
    </location>
</feature>
<evidence type="ECO:0000256" key="9">
    <source>
        <dbReference type="ARBA" id="ARBA00023237"/>
    </source>
</evidence>
<evidence type="ECO:0000256" key="3">
    <source>
        <dbReference type="ARBA" id="ARBA00022448"/>
    </source>
</evidence>
<protein>
    <submittedName>
        <fullName evidence="16">TonB-dependent receptor</fullName>
    </submittedName>
</protein>
<keyword evidence="17" id="KW-1185">Reference proteome</keyword>
<feature type="chain" id="PRO_5021433892" evidence="13">
    <location>
        <begin position="33"/>
        <end position="772"/>
    </location>
</feature>
<evidence type="ECO:0000256" key="12">
    <source>
        <dbReference type="SAM" id="MobiDB-lite"/>
    </source>
</evidence>
<dbReference type="Proteomes" id="UP000318422">
    <property type="component" value="Unassembled WGS sequence"/>
</dbReference>
<keyword evidence="7 10" id="KW-0472">Membrane</keyword>
<feature type="region of interest" description="Disordered" evidence="12">
    <location>
        <begin position="313"/>
        <end position="346"/>
    </location>
</feature>
<evidence type="ECO:0000256" key="13">
    <source>
        <dbReference type="SAM" id="SignalP"/>
    </source>
</evidence>
<evidence type="ECO:0000256" key="7">
    <source>
        <dbReference type="ARBA" id="ARBA00023136"/>
    </source>
</evidence>
<comment type="caution">
    <text evidence="16">The sequence shown here is derived from an EMBL/GenBank/DDBJ whole genome shotgun (WGS) entry which is preliminary data.</text>
</comment>
<evidence type="ECO:0000259" key="14">
    <source>
        <dbReference type="Pfam" id="PF00593"/>
    </source>
</evidence>
<feature type="compositionally biased region" description="Polar residues" evidence="12">
    <location>
        <begin position="330"/>
        <end position="345"/>
    </location>
</feature>
<name>A0A4Y4CUE2_ZOORA</name>
<comment type="subcellular location">
    <subcellularLocation>
        <location evidence="1 10">Cell outer membrane</location>
        <topology evidence="1 10">Multi-pass membrane protein</topology>
    </subcellularLocation>
</comment>